<dbReference type="AlphaFoldDB" id="A0A2P2LLR1"/>
<evidence type="ECO:0000313" key="1">
    <source>
        <dbReference type="EMBL" id="MBX18896.1"/>
    </source>
</evidence>
<protein>
    <submittedName>
        <fullName evidence="1">Uncharacterized protein</fullName>
    </submittedName>
</protein>
<reference evidence="1" key="1">
    <citation type="submission" date="2018-02" db="EMBL/GenBank/DDBJ databases">
        <title>Rhizophora mucronata_Transcriptome.</title>
        <authorList>
            <person name="Meera S.P."/>
            <person name="Sreeshan A."/>
            <person name="Augustine A."/>
        </authorList>
    </citation>
    <scope>NUCLEOTIDE SEQUENCE</scope>
    <source>
        <tissue evidence="1">Leaf</tissue>
    </source>
</reference>
<accession>A0A2P2LLR1</accession>
<organism evidence="1">
    <name type="scientific">Rhizophora mucronata</name>
    <name type="common">Asiatic mangrove</name>
    <dbReference type="NCBI Taxonomy" id="61149"/>
    <lineage>
        <taxon>Eukaryota</taxon>
        <taxon>Viridiplantae</taxon>
        <taxon>Streptophyta</taxon>
        <taxon>Embryophyta</taxon>
        <taxon>Tracheophyta</taxon>
        <taxon>Spermatophyta</taxon>
        <taxon>Magnoliopsida</taxon>
        <taxon>eudicotyledons</taxon>
        <taxon>Gunneridae</taxon>
        <taxon>Pentapetalae</taxon>
        <taxon>rosids</taxon>
        <taxon>fabids</taxon>
        <taxon>Malpighiales</taxon>
        <taxon>Rhizophoraceae</taxon>
        <taxon>Rhizophora</taxon>
    </lineage>
</organism>
<dbReference type="EMBL" id="GGEC01038412">
    <property type="protein sequence ID" value="MBX18896.1"/>
    <property type="molecule type" value="Transcribed_RNA"/>
</dbReference>
<name>A0A2P2LLR1_RHIMU</name>
<proteinExistence type="predicted"/>
<sequence length="77" mass="9262">MPKGSIWTSINKYLNNILHQFKWYIEVMHKHNVTFEITLCNSEVCISDWVDQDRKKLSSWNQSKQLIVGVEWRCCLF</sequence>